<dbReference type="Pfam" id="PF11967">
    <property type="entry name" value="RecO_N"/>
    <property type="match status" value="1"/>
</dbReference>
<organism evidence="9 10">
    <name type="scientific">Candidatus Staskawiczbacteria bacterium RIFCSPHIGHO2_01_FULL_41_41</name>
    <dbReference type="NCBI Taxonomy" id="1802203"/>
    <lineage>
        <taxon>Bacteria</taxon>
        <taxon>Candidatus Staskawicziibacteriota</taxon>
    </lineage>
</organism>
<evidence type="ECO:0000256" key="2">
    <source>
        <dbReference type="ARBA" id="ARBA00021310"/>
    </source>
</evidence>
<keyword evidence="4 7" id="KW-0233">DNA recombination</keyword>
<dbReference type="SUPFAM" id="SSF57863">
    <property type="entry name" value="ArfGap/RecO-like zinc finger"/>
    <property type="match status" value="1"/>
</dbReference>
<gene>
    <name evidence="7" type="primary">recO</name>
    <name evidence="9" type="ORF">A2822_03840</name>
</gene>
<dbReference type="InterPro" id="IPR012340">
    <property type="entry name" value="NA-bd_OB-fold"/>
</dbReference>
<dbReference type="Pfam" id="PF02565">
    <property type="entry name" value="RecO_C"/>
    <property type="match status" value="1"/>
</dbReference>
<sequence>MAVKYATEAFVFKKEDRMDADRIFSVFTRDFGRLEIFGKAIRHINSKLRGGLELFSFSEIEFIQGKNKKILTDALLQKRYGALAKEPEKFAVANAIARVLGDFIKGQEVDPGIWDFIADIFEKLQDPATNSKLLYYYFFWNFISLLGYRPELANCVACRQALNPASLYFSYAGGGIACNMCAAHDKTATKVNADTVKILRLMVKQEWGMLLKLKVSPPSKKMLKAISDSYYHYLNDNAHYAN</sequence>
<evidence type="ECO:0000256" key="4">
    <source>
        <dbReference type="ARBA" id="ARBA00023172"/>
    </source>
</evidence>
<comment type="similarity">
    <text evidence="1 7">Belongs to the RecO family.</text>
</comment>
<dbReference type="GO" id="GO:0006310">
    <property type="term" value="P:DNA recombination"/>
    <property type="evidence" value="ECO:0007669"/>
    <property type="project" value="UniProtKB-UniRule"/>
</dbReference>
<dbReference type="SUPFAM" id="SSF50249">
    <property type="entry name" value="Nucleic acid-binding proteins"/>
    <property type="match status" value="1"/>
</dbReference>
<reference evidence="9 10" key="1">
    <citation type="journal article" date="2016" name="Nat. Commun.">
        <title>Thousands of microbial genomes shed light on interconnected biogeochemical processes in an aquifer system.</title>
        <authorList>
            <person name="Anantharaman K."/>
            <person name="Brown C.T."/>
            <person name="Hug L.A."/>
            <person name="Sharon I."/>
            <person name="Castelle C.J."/>
            <person name="Probst A.J."/>
            <person name="Thomas B.C."/>
            <person name="Singh A."/>
            <person name="Wilkins M.J."/>
            <person name="Karaoz U."/>
            <person name="Brodie E.L."/>
            <person name="Williams K.H."/>
            <person name="Hubbard S.S."/>
            <person name="Banfield J.F."/>
        </authorList>
    </citation>
    <scope>NUCLEOTIDE SEQUENCE [LARGE SCALE GENOMIC DNA]</scope>
</reference>
<feature type="domain" description="DNA replication/recombination mediator RecO N-terminal" evidence="8">
    <location>
        <begin position="4"/>
        <end position="72"/>
    </location>
</feature>
<evidence type="ECO:0000256" key="5">
    <source>
        <dbReference type="ARBA" id="ARBA00023204"/>
    </source>
</evidence>
<dbReference type="InterPro" id="IPR037278">
    <property type="entry name" value="ARFGAP/RecO"/>
</dbReference>
<keyword evidence="5 7" id="KW-0234">DNA repair</keyword>
<dbReference type="NCBIfam" id="TIGR00613">
    <property type="entry name" value="reco"/>
    <property type="match status" value="1"/>
</dbReference>
<dbReference type="GO" id="GO:0006302">
    <property type="term" value="P:double-strand break repair"/>
    <property type="evidence" value="ECO:0007669"/>
    <property type="project" value="TreeGrafter"/>
</dbReference>
<evidence type="ECO:0000256" key="1">
    <source>
        <dbReference type="ARBA" id="ARBA00007452"/>
    </source>
</evidence>
<evidence type="ECO:0000313" key="10">
    <source>
        <dbReference type="Proteomes" id="UP000178774"/>
    </source>
</evidence>
<comment type="function">
    <text evidence="7">Involved in DNA repair and RecF pathway recombination.</text>
</comment>
<dbReference type="InterPro" id="IPR003717">
    <property type="entry name" value="RecO"/>
</dbReference>
<dbReference type="PANTHER" id="PTHR33991:SF1">
    <property type="entry name" value="DNA REPAIR PROTEIN RECO"/>
    <property type="match status" value="1"/>
</dbReference>
<dbReference type="GO" id="GO:0043590">
    <property type="term" value="C:bacterial nucleoid"/>
    <property type="evidence" value="ECO:0007669"/>
    <property type="project" value="TreeGrafter"/>
</dbReference>
<evidence type="ECO:0000256" key="6">
    <source>
        <dbReference type="ARBA" id="ARBA00033409"/>
    </source>
</evidence>
<dbReference type="InterPro" id="IPR022572">
    <property type="entry name" value="DNA_rep/recomb_RecO_N"/>
</dbReference>
<evidence type="ECO:0000256" key="3">
    <source>
        <dbReference type="ARBA" id="ARBA00022763"/>
    </source>
</evidence>
<evidence type="ECO:0000256" key="7">
    <source>
        <dbReference type="HAMAP-Rule" id="MF_00201"/>
    </source>
</evidence>
<name>A0A1G2HS37_9BACT</name>
<protein>
    <recommendedName>
        <fullName evidence="2 7">DNA repair protein RecO</fullName>
    </recommendedName>
    <alternativeName>
        <fullName evidence="6 7">Recombination protein O</fullName>
    </alternativeName>
</protein>
<accession>A0A1G2HS37</accession>
<keyword evidence="3 7" id="KW-0227">DNA damage</keyword>
<dbReference type="Proteomes" id="UP000178774">
    <property type="component" value="Unassembled WGS sequence"/>
</dbReference>
<dbReference type="EMBL" id="MHOP01000025">
    <property type="protein sequence ID" value="OGZ65253.1"/>
    <property type="molecule type" value="Genomic_DNA"/>
</dbReference>
<proteinExistence type="inferred from homology"/>
<dbReference type="HAMAP" id="MF_00201">
    <property type="entry name" value="RecO"/>
    <property type="match status" value="1"/>
</dbReference>
<dbReference type="AlphaFoldDB" id="A0A1G2HS37"/>
<dbReference type="PANTHER" id="PTHR33991">
    <property type="entry name" value="DNA REPAIR PROTEIN RECO"/>
    <property type="match status" value="1"/>
</dbReference>
<dbReference type="InterPro" id="IPR042242">
    <property type="entry name" value="RecO_C"/>
</dbReference>
<dbReference type="Gene3D" id="2.40.50.140">
    <property type="entry name" value="Nucleic acid-binding proteins"/>
    <property type="match status" value="1"/>
</dbReference>
<evidence type="ECO:0000259" key="8">
    <source>
        <dbReference type="Pfam" id="PF11967"/>
    </source>
</evidence>
<evidence type="ECO:0000313" key="9">
    <source>
        <dbReference type="EMBL" id="OGZ65253.1"/>
    </source>
</evidence>
<comment type="caution">
    <text evidence="9">The sequence shown here is derived from an EMBL/GenBank/DDBJ whole genome shotgun (WGS) entry which is preliminary data.</text>
</comment>
<dbReference type="Gene3D" id="1.20.1440.120">
    <property type="entry name" value="Recombination protein O, C-terminal domain"/>
    <property type="match status" value="1"/>
</dbReference>